<accession>A0A015YLW5</accession>
<gene>
    <name evidence="2" type="ORF">M076_1499</name>
</gene>
<proteinExistence type="predicted"/>
<protein>
    <submittedName>
        <fullName evidence="2">Putative transmembrane protein</fullName>
    </submittedName>
</protein>
<feature type="transmembrane region" description="Helical" evidence="1">
    <location>
        <begin position="52"/>
        <end position="71"/>
    </location>
</feature>
<evidence type="ECO:0000313" key="3">
    <source>
        <dbReference type="Proteomes" id="UP000022272"/>
    </source>
</evidence>
<keyword evidence="1 2" id="KW-0812">Transmembrane</keyword>
<dbReference type="Proteomes" id="UP000022272">
    <property type="component" value="Unassembled WGS sequence"/>
</dbReference>
<comment type="caution">
    <text evidence="2">The sequence shown here is derived from an EMBL/GenBank/DDBJ whole genome shotgun (WGS) entry which is preliminary data.</text>
</comment>
<dbReference type="PATRIC" id="fig|1339280.3.peg.1445"/>
<keyword evidence="1" id="KW-0472">Membrane</keyword>
<organism evidence="2 3">
    <name type="scientific">Bacteroides fragilis str. 2-F-2 #4</name>
    <dbReference type="NCBI Taxonomy" id="1339280"/>
    <lineage>
        <taxon>Bacteria</taxon>
        <taxon>Pseudomonadati</taxon>
        <taxon>Bacteroidota</taxon>
        <taxon>Bacteroidia</taxon>
        <taxon>Bacteroidales</taxon>
        <taxon>Bacteroidaceae</taxon>
        <taxon>Bacteroides</taxon>
    </lineage>
</organism>
<dbReference type="AlphaFoldDB" id="A0A015YLW5"/>
<evidence type="ECO:0000313" key="2">
    <source>
        <dbReference type="EMBL" id="EXZ45288.1"/>
    </source>
</evidence>
<dbReference type="EMBL" id="JGDM01000028">
    <property type="protein sequence ID" value="EXZ45288.1"/>
    <property type="molecule type" value="Genomic_DNA"/>
</dbReference>
<reference evidence="2 3" key="1">
    <citation type="submission" date="2014-02" db="EMBL/GenBank/DDBJ databases">
        <authorList>
            <person name="Sears C."/>
            <person name="Carroll K."/>
            <person name="Sack B.R."/>
            <person name="Qadri F."/>
            <person name="Myers L.L."/>
            <person name="Chung G.-T."/>
            <person name="Escheverria P."/>
            <person name="Fraser C.M."/>
            <person name="Sadzewicz L."/>
            <person name="Shefchek K.A."/>
            <person name="Tallon L."/>
            <person name="Das S.P."/>
            <person name="Daugherty S."/>
            <person name="Mongodin E.F."/>
        </authorList>
    </citation>
    <scope>NUCLEOTIDE SEQUENCE [LARGE SCALE GENOMIC DNA]</scope>
    <source>
        <strain evidence="2 3">2-F-2 #4</strain>
    </source>
</reference>
<dbReference type="RefSeq" id="WP_005797324.1">
    <property type="nucleotide sequence ID" value="NZ_JGDM01000028.1"/>
</dbReference>
<feature type="transmembrane region" description="Helical" evidence="1">
    <location>
        <begin position="21"/>
        <end position="40"/>
    </location>
</feature>
<sequence length="113" mass="12826">MRYTVRKGLESPCMIRGFLSSDYWIFVGCCAAALVLLFLSVRTGIMTGDWTLTLLVLSVSLPLLPVLGHKLRKKARPTKFRESKYGMTVSNLTINRQLLKKKQDERGRGIQHT</sequence>
<keyword evidence="1" id="KW-1133">Transmembrane helix</keyword>
<evidence type="ECO:0000256" key="1">
    <source>
        <dbReference type="SAM" id="Phobius"/>
    </source>
</evidence>
<name>A0A015YLW5_BACFG</name>